<name>A0A066YR92_9ACTN</name>
<protein>
    <submittedName>
        <fullName evidence="1">Uncharacterized protein</fullName>
    </submittedName>
</protein>
<evidence type="ECO:0000313" key="2">
    <source>
        <dbReference type="Proteomes" id="UP000027178"/>
    </source>
</evidence>
<evidence type="ECO:0000313" key="1">
    <source>
        <dbReference type="EMBL" id="KDN80450.1"/>
    </source>
</evidence>
<dbReference type="Proteomes" id="UP000027178">
    <property type="component" value="Unassembled WGS sequence"/>
</dbReference>
<comment type="caution">
    <text evidence="1">The sequence shown here is derived from an EMBL/GenBank/DDBJ whole genome shotgun (WGS) entry which is preliminary data.</text>
</comment>
<dbReference type="HOGENOM" id="CLU_1459502_0_0_11"/>
<reference evidence="1 2" key="1">
    <citation type="submission" date="2014-05" db="EMBL/GenBank/DDBJ databases">
        <title>Draft Genome Sequence of Kitasatospora cheerisanensis KCTC 2395.</title>
        <authorList>
            <person name="Nam D.H."/>
        </authorList>
    </citation>
    <scope>NUCLEOTIDE SEQUENCE [LARGE SCALE GENOMIC DNA]</scope>
    <source>
        <strain evidence="1 2">KCTC 2395</strain>
    </source>
</reference>
<dbReference type="EMBL" id="JNBY01000176">
    <property type="protein sequence ID" value="KDN80450.1"/>
    <property type="molecule type" value="Genomic_DNA"/>
</dbReference>
<keyword evidence="2" id="KW-1185">Reference proteome</keyword>
<dbReference type="AlphaFoldDB" id="A0A066YR92"/>
<dbReference type="PATRIC" id="fig|1348663.4.peg.7500"/>
<sequence length="185" mass="19261">MGPDRVCVLPGRPDWIRDVACLGDEVLGMLAAAAAAAAANAYRDDGRFLLTADACRAAGLLVETPAGAVPEDGGAGQVVLYTVPVWKLEALWDVLLVLRRAVAGDPDTDVVRGLLELLCADVVAAARTVGRVVADLEKVAAVLVLELPEVKAVATAVVLGEERGDAAVDAYRRITAAWTDAGVRH</sequence>
<organism evidence="1 2">
    <name type="scientific">Kitasatospora cheerisanensis KCTC 2395</name>
    <dbReference type="NCBI Taxonomy" id="1348663"/>
    <lineage>
        <taxon>Bacteria</taxon>
        <taxon>Bacillati</taxon>
        <taxon>Actinomycetota</taxon>
        <taxon>Actinomycetes</taxon>
        <taxon>Kitasatosporales</taxon>
        <taxon>Streptomycetaceae</taxon>
        <taxon>Kitasatospora</taxon>
    </lineage>
</organism>
<proteinExistence type="predicted"/>
<accession>A0A066YR92</accession>
<gene>
    <name evidence="1" type="ORF">KCH_77820</name>
</gene>